<reference evidence="6" key="3">
    <citation type="submission" date="2025-09" db="UniProtKB">
        <authorList>
            <consortium name="Ensembl"/>
        </authorList>
    </citation>
    <scope>IDENTIFICATION</scope>
</reference>
<evidence type="ECO:0008006" key="8">
    <source>
        <dbReference type="Google" id="ProtNLM"/>
    </source>
</evidence>
<evidence type="ECO:0000313" key="6">
    <source>
        <dbReference type="Ensembl" id="ENSOABP00000062426.1"/>
    </source>
</evidence>
<evidence type="ECO:0000313" key="7">
    <source>
        <dbReference type="Proteomes" id="UP000472276"/>
    </source>
</evidence>
<evidence type="ECO:0000256" key="2">
    <source>
        <dbReference type="ARBA" id="ARBA00007236"/>
    </source>
</evidence>
<dbReference type="InterPro" id="IPR010345">
    <property type="entry name" value="IL-17_fam"/>
</dbReference>
<dbReference type="GO" id="GO:0005615">
    <property type="term" value="C:extracellular space"/>
    <property type="evidence" value="ECO:0007669"/>
    <property type="project" value="UniProtKB-KW"/>
</dbReference>
<reference evidence="7" key="1">
    <citation type="submission" date="2020-03" db="EMBL/GenBank/DDBJ databases">
        <title>Evolution of repeat sequences and sex chromosomes of tilapia species revealed by chromosome-level genomes.</title>
        <authorList>
            <person name="Xu L."/>
            <person name="Tao W."/>
            <person name="Wang D."/>
            <person name="Zhou Q."/>
        </authorList>
    </citation>
    <scope>NUCLEOTIDE SEQUENCE [LARGE SCALE GENOMIC DNA]</scope>
    <source>
        <strain evidence="7">Israel</strain>
    </source>
</reference>
<dbReference type="AlphaFoldDB" id="A0AAZ1X379"/>
<sequence>MATRQPQELLYLKQLQWSGRQSQPSEVKMVTSFLQLVNHITLAPRARGQLYLTLTGVSATLQISLLILHELCAAASRCLSAEMVEARERKFNASQKLNLQPDAREHQNRTTCVQAAREMHELNGRALSPWRYYIDRNDSRQPRDISFAKCLCKGCIIDGHEVNDYNSVEVWAPMLVLIKTECKDANTYRVQKMRIEVPVGCTCVRPKITK</sequence>
<dbReference type="Gene3D" id="2.10.90.10">
    <property type="entry name" value="Cystine-knot cytokines"/>
    <property type="match status" value="1"/>
</dbReference>
<gene>
    <name evidence="6" type="primary">LOC116319133</name>
</gene>
<dbReference type="InterPro" id="IPR020440">
    <property type="entry name" value="IL-17_chr"/>
</dbReference>
<accession>A0AAZ1X379</accession>
<dbReference type="Pfam" id="PF06083">
    <property type="entry name" value="IL17"/>
    <property type="match status" value="1"/>
</dbReference>
<dbReference type="GO" id="GO:0005125">
    <property type="term" value="F:cytokine activity"/>
    <property type="evidence" value="ECO:0007669"/>
    <property type="project" value="UniProtKB-KW"/>
</dbReference>
<protein>
    <recommendedName>
        <fullName evidence="8">Interleukin 17c</fullName>
    </recommendedName>
</protein>
<evidence type="ECO:0000256" key="4">
    <source>
        <dbReference type="ARBA" id="ARBA00022525"/>
    </source>
</evidence>
<proteinExistence type="inferred from homology"/>
<dbReference type="KEGG" id="oau:116319133"/>
<dbReference type="SUPFAM" id="SSF57501">
    <property type="entry name" value="Cystine-knot cytokines"/>
    <property type="match status" value="1"/>
</dbReference>
<dbReference type="GeneID" id="116319133"/>
<evidence type="ECO:0000256" key="3">
    <source>
        <dbReference type="ARBA" id="ARBA00022514"/>
    </source>
</evidence>
<dbReference type="RefSeq" id="XP_031594226.2">
    <property type="nucleotide sequence ID" value="XM_031738366.2"/>
</dbReference>
<comment type="subcellular location">
    <subcellularLocation>
        <location evidence="1">Secreted</location>
    </subcellularLocation>
</comment>
<dbReference type="PRINTS" id="PR01932">
    <property type="entry name" value="INTRLEUKIN17"/>
</dbReference>
<reference evidence="6" key="2">
    <citation type="submission" date="2025-08" db="UniProtKB">
        <authorList>
            <consortium name="Ensembl"/>
        </authorList>
    </citation>
    <scope>IDENTIFICATION</scope>
</reference>
<organism evidence="6 7">
    <name type="scientific">Oreochromis aureus</name>
    <name type="common">Israeli tilapia</name>
    <name type="synonym">Chromis aureus</name>
    <dbReference type="NCBI Taxonomy" id="47969"/>
    <lineage>
        <taxon>Eukaryota</taxon>
        <taxon>Metazoa</taxon>
        <taxon>Chordata</taxon>
        <taxon>Craniata</taxon>
        <taxon>Vertebrata</taxon>
        <taxon>Euteleostomi</taxon>
        <taxon>Actinopterygii</taxon>
        <taxon>Neopterygii</taxon>
        <taxon>Teleostei</taxon>
        <taxon>Neoteleostei</taxon>
        <taxon>Acanthomorphata</taxon>
        <taxon>Ovalentaria</taxon>
        <taxon>Cichlomorphae</taxon>
        <taxon>Cichliformes</taxon>
        <taxon>Cichlidae</taxon>
        <taxon>African cichlids</taxon>
        <taxon>Pseudocrenilabrinae</taxon>
        <taxon>Oreochromini</taxon>
        <taxon>Oreochromis</taxon>
    </lineage>
</organism>
<keyword evidence="5" id="KW-0732">Signal</keyword>
<evidence type="ECO:0000256" key="5">
    <source>
        <dbReference type="ARBA" id="ARBA00022729"/>
    </source>
</evidence>
<dbReference type="GO" id="GO:0006954">
    <property type="term" value="P:inflammatory response"/>
    <property type="evidence" value="ECO:0007669"/>
    <property type="project" value="InterPro"/>
</dbReference>
<dbReference type="InterPro" id="IPR029034">
    <property type="entry name" value="Cystine-knot_cytokine"/>
</dbReference>
<keyword evidence="4" id="KW-0964">Secreted</keyword>
<keyword evidence="3" id="KW-0202">Cytokine</keyword>
<evidence type="ECO:0000256" key="1">
    <source>
        <dbReference type="ARBA" id="ARBA00004613"/>
    </source>
</evidence>
<keyword evidence="7" id="KW-1185">Reference proteome</keyword>
<comment type="similarity">
    <text evidence="2">Belongs to the IL-17 family.</text>
</comment>
<dbReference type="Ensembl" id="ENSOABT00000084511.1">
    <property type="protein sequence ID" value="ENSOABP00000062426.1"/>
    <property type="gene ID" value="ENSOABG00000036058.1"/>
</dbReference>
<dbReference type="Proteomes" id="UP000472276">
    <property type="component" value="Unassembled WGS sequence"/>
</dbReference>
<name>A0AAZ1X379_OREAU</name>